<reference evidence="3" key="1">
    <citation type="submission" date="2023-07" db="EMBL/GenBank/DDBJ databases">
        <title>draft genome sequence of fig (Ficus carica).</title>
        <authorList>
            <person name="Takahashi T."/>
            <person name="Nishimura K."/>
        </authorList>
    </citation>
    <scope>NUCLEOTIDE SEQUENCE</scope>
</reference>
<keyword evidence="4" id="KW-1185">Reference proteome</keyword>
<keyword evidence="2" id="KW-0812">Transmembrane</keyword>
<evidence type="ECO:0000313" key="4">
    <source>
        <dbReference type="Proteomes" id="UP001187192"/>
    </source>
</evidence>
<protein>
    <submittedName>
        <fullName evidence="3">Uncharacterized protein</fullName>
    </submittedName>
</protein>
<evidence type="ECO:0000313" key="3">
    <source>
        <dbReference type="EMBL" id="GMN21802.1"/>
    </source>
</evidence>
<evidence type="ECO:0000256" key="1">
    <source>
        <dbReference type="SAM" id="MobiDB-lite"/>
    </source>
</evidence>
<proteinExistence type="predicted"/>
<feature type="region of interest" description="Disordered" evidence="1">
    <location>
        <begin position="29"/>
        <end position="74"/>
    </location>
</feature>
<dbReference type="EMBL" id="BTGU01002778">
    <property type="protein sequence ID" value="GMN21802.1"/>
    <property type="molecule type" value="Genomic_DNA"/>
</dbReference>
<dbReference type="AlphaFoldDB" id="A0AA87YSL2"/>
<evidence type="ECO:0000256" key="2">
    <source>
        <dbReference type="SAM" id="Phobius"/>
    </source>
</evidence>
<feature type="transmembrane region" description="Helical" evidence="2">
    <location>
        <begin position="6"/>
        <end position="25"/>
    </location>
</feature>
<keyword evidence="2" id="KW-0472">Membrane</keyword>
<sequence>MKTYAIVLIVLGSVIAAIIILYWLCGGGRKKKKQSSTPNPIPMRSVTTPSVQRSYPADPERGEVSKTAGGTKDGGMAILVGAGAGLATAAVIDGITSGCGGTGGGDNGGGGGGDGGGGDGGGGGGCGGCGGCGG</sequence>
<accession>A0AA87YSL2</accession>
<organism evidence="3 4">
    <name type="scientific">Ficus carica</name>
    <name type="common">Common fig</name>
    <dbReference type="NCBI Taxonomy" id="3494"/>
    <lineage>
        <taxon>Eukaryota</taxon>
        <taxon>Viridiplantae</taxon>
        <taxon>Streptophyta</taxon>
        <taxon>Embryophyta</taxon>
        <taxon>Tracheophyta</taxon>
        <taxon>Spermatophyta</taxon>
        <taxon>Magnoliopsida</taxon>
        <taxon>eudicotyledons</taxon>
        <taxon>Gunneridae</taxon>
        <taxon>Pentapetalae</taxon>
        <taxon>rosids</taxon>
        <taxon>fabids</taxon>
        <taxon>Rosales</taxon>
        <taxon>Moraceae</taxon>
        <taxon>Ficeae</taxon>
        <taxon>Ficus</taxon>
    </lineage>
</organism>
<dbReference type="Proteomes" id="UP001187192">
    <property type="component" value="Unassembled WGS sequence"/>
</dbReference>
<comment type="caution">
    <text evidence="3">The sequence shown here is derived from an EMBL/GenBank/DDBJ whole genome shotgun (WGS) entry which is preliminary data.</text>
</comment>
<name>A0AA87YSL2_FICCA</name>
<gene>
    <name evidence="3" type="ORF">TIFTF001_043387</name>
</gene>
<keyword evidence="2" id="KW-1133">Transmembrane helix</keyword>